<dbReference type="HOGENOM" id="CLU_1840534_0_0_2"/>
<evidence type="ECO:0000259" key="1">
    <source>
        <dbReference type="Pfam" id="PF26493"/>
    </source>
</evidence>
<dbReference type="eggNOG" id="arCOG06157">
    <property type="taxonomic scope" value="Archaea"/>
</dbReference>
<sequence>MSDSSPTDEVDVEHPRPAGHFQRFNQNEWHYVCDELAQTISLGPATDGKDGDDWILSLTPERENPNDREKMFLRLTPRALHELYVETKDISTDARQAGQSAECGLCGDQVDLDDAWPDNRNRPCHKNCYADAFGRPPWY</sequence>
<proteinExistence type="predicted"/>
<dbReference type="Pfam" id="PF26495">
    <property type="entry name" value="DUF8161_C"/>
    <property type="match status" value="1"/>
</dbReference>
<dbReference type="Proteomes" id="UP000001975">
    <property type="component" value="Plasmid PL47"/>
</dbReference>
<feature type="domain" description="DUF8161" evidence="1">
    <location>
        <begin position="35"/>
        <end position="90"/>
    </location>
</feature>
<dbReference type="RefSeq" id="WP_011572919.1">
    <property type="nucleotide sequence ID" value="NC_008213.1"/>
</dbReference>
<organism evidence="3 4">
    <name type="scientific">Haloquadratum walsbyi (strain DSM 16790 / HBSQ001)</name>
    <dbReference type="NCBI Taxonomy" id="362976"/>
    <lineage>
        <taxon>Archaea</taxon>
        <taxon>Methanobacteriati</taxon>
        <taxon>Methanobacteriota</taxon>
        <taxon>Stenosarchaea group</taxon>
        <taxon>Halobacteria</taxon>
        <taxon>Halobacteriales</taxon>
        <taxon>Haloferacaceae</taxon>
        <taxon>Haloquadratum</taxon>
    </lineage>
</organism>
<dbReference type="Pfam" id="PF26493">
    <property type="entry name" value="DUF8161"/>
    <property type="match status" value="1"/>
</dbReference>
<keyword evidence="3" id="KW-0614">Plasmid</keyword>
<feature type="domain" description="DUF8161" evidence="2">
    <location>
        <begin position="101"/>
        <end position="134"/>
    </location>
</feature>
<reference evidence="3 4" key="1">
    <citation type="journal article" date="2006" name="BMC Genomics">
        <title>The genome of the square archaeon Haloquadratum walsbyi: life at the limits of water activity.</title>
        <authorList>
            <person name="Bolhuis H.H."/>
            <person name="Palm P.P."/>
            <person name="Wende A.W."/>
            <person name="Falb M.M."/>
            <person name="Rampp M.M."/>
            <person name="Rodriguez-Valera F.F."/>
            <person name="Pfeiffer F.F."/>
            <person name="Oesterhelt D.D."/>
        </authorList>
    </citation>
    <scope>NUCLEOTIDE SEQUENCE [LARGE SCALE GENOMIC DNA]</scope>
    <source>
        <strain evidence="4">DSM 16790 / HBSQ001</strain>
        <plasmid evidence="4">Plasmid PL47</plasmid>
    </source>
</reference>
<dbReference type="KEGG" id="hwa:HQ_4016A"/>
<keyword evidence="4" id="KW-1185">Reference proteome</keyword>
<protein>
    <submittedName>
        <fullName evidence="3">Uncharacterized protein</fullName>
    </submittedName>
</protein>
<accession>Q18DG0</accession>
<evidence type="ECO:0000313" key="4">
    <source>
        <dbReference type="Proteomes" id="UP000001975"/>
    </source>
</evidence>
<dbReference type="AlphaFoldDB" id="Q18DG0"/>
<geneLocation type="plasmid" evidence="3 4">
    <name>PL47</name>
</geneLocation>
<dbReference type="EMBL" id="AM180089">
    <property type="protein sequence ID" value="CAJ51106.1"/>
    <property type="molecule type" value="Genomic_DNA"/>
</dbReference>
<dbReference type="GeneID" id="4171420"/>
<evidence type="ECO:0000259" key="2">
    <source>
        <dbReference type="Pfam" id="PF26495"/>
    </source>
</evidence>
<evidence type="ECO:0000313" key="3">
    <source>
        <dbReference type="EMBL" id="CAJ51106.1"/>
    </source>
</evidence>
<dbReference type="InterPro" id="IPR058475">
    <property type="entry name" value="DUF8161_N"/>
</dbReference>
<name>Q18DG0_HALWD</name>
<gene>
    <name evidence="3" type="ordered locus">HQ_4016A</name>
</gene>
<dbReference type="InterPro" id="IPR059014">
    <property type="entry name" value="DUF8161_C"/>
</dbReference>